<dbReference type="GO" id="GO:0031122">
    <property type="term" value="P:cytoplasmic microtubule organization"/>
    <property type="evidence" value="ECO:0007669"/>
    <property type="project" value="TreeGrafter"/>
</dbReference>
<dbReference type="Proteomes" id="UP000799324">
    <property type="component" value="Unassembled WGS sequence"/>
</dbReference>
<evidence type="ECO:0000259" key="7">
    <source>
        <dbReference type="Pfam" id="PF04130"/>
    </source>
</evidence>
<feature type="region of interest" description="Disordered" evidence="6">
    <location>
        <begin position="906"/>
        <end position="948"/>
    </location>
</feature>
<evidence type="ECO:0000256" key="4">
    <source>
        <dbReference type="ARBA" id="ARBA00022701"/>
    </source>
</evidence>
<comment type="subcellular location">
    <subcellularLocation>
        <location evidence="1">Cytoplasm</location>
        <location evidence="1">Cytoskeleton</location>
    </subcellularLocation>
</comment>
<evidence type="ECO:0000256" key="5">
    <source>
        <dbReference type="ARBA" id="ARBA00023212"/>
    </source>
</evidence>
<sequence length="948" mass="105756">MATFKQDRVEHALNELLVRMIPEDADEDEDTANQRFEEAFDFALDELTAAGEPSTVPDISHTASLLDKRLSQDANSAQKRTRLHNLLSRLVSQPVLDQKWRMLHFLNELSDLPPPAEYSDASNDREQAHLPATPTKYHPASAQVLGSPAFKDAFSRPGLSQIPVNDGSPKASPRPTAADKQDRHRERRTRDSTREPEAETQAVEQKNMASGPTEPSLLRDLPFTLQGLSSTNLTFPSSTALKLPPTLPVPLISLLHTLAEPSLLYRGLNDFVQSTEGGLVGQSFRSALDRELRSYLGLVATLEGQIRRALAQLDATQPHNGIGKVGVTLKRCVIWTREATMGLRLMSLMVEEFKGKKGGELITLIHSFSSTHGDPYVGAFAERLLSHVTRPFYDMLRQWIYDGELADPFGEFFVSEQSEDEISESNGKEGKGGATSVWEDKYKLNERMVPTIITEEFANKVFLIGKTLNFIRYGCGDAAWVDTYSKEASKELQYGDTANLEQSIGDAYKTTMARLIDLMANKFNLFEHLQALKKYLLLGAGDFIAVLMESLSANLDRPANTQYRHTLTAQLEHAVRNSNAQFDSQDVLRRLDSRMLELSHGEIGWDVFTLEYKIDPPVDVIVTPFGSKQYLKVFNFLWRVKRVEFALGSTWRRCMTGARGVLATVSDKVGNDWKKARCAVAEMIHFVNQLQYYILFEVIESSWNELQDALNKPESTLDDLIQAHAKYLMSITRKGLLGSQSTDFTGQLHELLKTMLAYKDAVDGLYSFSVAEFTRRQEHAAKIETRTAAGRWGTSERDQLDSPDPFTASSTSSKRRSSRADTDSPFPPPLLAIGNASGSAGASKNTNSNEDDILPALRKRLASLLVEFRGKVNVLLGDLIHQPDHDMRWLAMVMNFNDVYQPVRRRRKGAGVGEKDKERRKDKGGAGGLESVRETPKETPGAGGRGGR</sequence>
<comment type="similarity">
    <text evidence="2">Belongs to the TUBGCP family.</text>
</comment>
<evidence type="ECO:0000259" key="8">
    <source>
        <dbReference type="Pfam" id="PF17681"/>
    </source>
</evidence>
<dbReference type="InterPro" id="IPR007259">
    <property type="entry name" value="GCP"/>
</dbReference>
<feature type="compositionally biased region" description="Low complexity" evidence="6">
    <location>
        <begin position="832"/>
        <end position="848"/>
    </location>
</feature>
<dbReference type="Pfam" id="PF04130">
    <property type="entry name" value="GCP_C_terminal"/>
    <property type="match status" value="1"/>
</dbReference>
<evidence type="ECO:0000256" key="6">
    <source>
        <dbReference type="SAM" id="MobiDB-lite"/>
    </source>
</evidence>
<feature type="domain" description="Gamma tubulin complex component C-terminal" evidence="7">
    <location>
        <begin position="525"/>
        <end position="900"/>
    </location>
</feature>
<dbReference type="Pfam" id="PF17681">
    <property type="entry name" value="GCP_N_terminal"/>
    <property type="match status" value="1"/>
</dbReference>
<dbReference type="GO" id="GO:0051225">
    <property type="term" value="P:spindle assembly"/>
    <property type="evidence" value="ECO:0007669"/>
    <property type="project" value="TreeGrafter"/>
</dbReference>
<feature type="region of interest" description="Disordered" evidence="6">
    <location>
        <begin position="784"/>
        <end position="850"/>
    </location>
</feature>
<evidence type="ECO:0000256" key="3">
    <source>
        <dbReference type="ARBA" id="ARBA00022490"/>
    </source>
</evidence>
<dbReference type="AlphaFoldDB" id="A0A6A6T0U3"/>
<feature type="compositionally biased region" description="Basic and acidic residues" evidence="6">
    <location>
        <begin position="177"/>
        <end position="197"/>
    </location>
</feature>
<organism evidence="9 10">
    <name type="scientific">Lophiostoma macrostomum CBS 122681</name>
    <dbReference type="NCBI Taxonomy" id="1314788"/>
    <lineage>
        <taxon>Eukaryota</taxon>
        <taxon>Fungi</taxon>
        <taxon>Dikarya</taxon>
        <taxon>Ascomycota</taxon>
        <taxon>Pezizomycotina</taxon>
        <taxon>Dothideomycetes</taxon>
        <taxon>Pleosporomycetidae</taxon>
        <taxon>Pleosporales</taxon>
        <taxon>Lophiostomataceae</taxon>
        <taxon>Lophiostoma</taxon>
    </lineage>
</organism>
<dbReference type="InterPro" id="IPR041470">
    <property type="entry name" value="GCP_N"/>
</dbReference>
<keyword evidence="3" id="KW-0963">Cytoplasm</keyword>
<dbReference type="GO" id="GO:0051011">
    <property type="term" value="F:microtubule minus-end binding"/>
    <property type="evidence" value="ECO:0007669"/>
    <property type="project" value="TreeGrafter"/>
</dbReference>
<dbReference type="PANTHER" id="PTHR19302">
    <property type="entry name" value="GAMMA TUBULIN COMPLEX PROTEIN"/>
    <property type="match status" value="1"/>
</dbReference>
<evidence type="ECO:0000256" key="1">
    <source>
        <dbReference type="ARBA" id="ARBA00004245"/>
    </source>
</evidence>
<keyword evidence="4" id="KW-0493">Microtubule</keyword>
<evidence type="ECO:0000313" key="9">
    <source>
        <dbReference type="EMBL" id="KAF2653585.1"/>
    </source>
</evidence>
<dbReference type="GO" id="GO:0044732">
    <property type="term" value="C:mitotic spindle pole body"/>
    <property type="evidence" value="ECO:0007669"/>
    <property type="project" value="TreeGrafter"/>
</dbReference>
<proteinExistence type="inferred from homology"/>
<dbReference type="GO" id="GO:0051321">
    <property type="term" value="P:meiotic cell cycle"/>
    <property type="evidence" value="ECO:0007669"/>
    <property type="project" value="TreeGrafter"/>
</dbReference>
<feature type="domain" description="Gamma tubulin complex component protein N-terminal" evidence="8">
    <location>
        <begin position="218"/>
        <end position="522"/>
    </location>
</feature>
<dbReference type="GO" id="GO:0007020">
    <property type="term" value="P:microtubule nucleation"/>
    <property type="evidence" value="ECO:0007669"/>
    <property type="project" value="InterPro"/>
</dbReference>
<gene>
    <name evidence="9" type="ORF">K491DRAFT_780160</name>
</gene>
<keyword evidence="10" id="KW-1185">Reference proteome</keyword>
<keyword evidence="5" id="KW-0206">Cytoskeleton</keyword>
<evidence type="ECO:0000256" key="2">
    <source>
        <dbReference type="ARBA" id="ARBA00010337"/>
    </source>
</evidence>
<protein>
    <submittedName>
        <fullName evidence="9">Uncharacterized protein</fullName>
    </submittedName>
</protein>
<dbReference type="GO" id="GO:0043015">
    <property type="term" value="F:gamma-tubulin binding"/>
    <property type="evidence" value="ECO:0007669"/>
    <property type="project" value="InterPro"/>
</dbReference>
<dbReference type="OrthoDB" id="5860513at2759"/>
<dbReference type="EMBL" id="MU004378">
    <property type="protein sequence ID" value="KAF2653585.1"/>
    <property type="molecule type" value="Genomic_DNA"/>
</dbReference>
<dbReference type="Gene3D" id="1.20.120.1900">
    <property type="entry name" value="Gamma-tubulin complex, C-terminal domain"/>
    <property type="match status" value="1"/>
</dbReference>
<evidence type="ECO:0000313" key="10">
    <source>
        <dbReference type="Proteomes" id="UP000799324"/>
    </source>
</evidence>
<dbReference type="InterPro" id="IPR040457">
    <property type="entry name" value="GCP_C"/>
</dbReference>
<dbReference type="InterPro" id="IPR042241">
    <property type="entry name" value="GCP_C_sf"/>
</dbReference>
<feature type="compositionally biased region" description="Basic and acidic residues" evidence="6">
    <location>
        <begin position="913"/>
        <end position="924"/>
    </location>
</feature>
<dbReference type="GO" id="GO:0000930">
    <property type="term" value="C:gamma-tubulin complex"/>
    <property type="evidence" value="ECO:0007669"/>
    <property type="project" value="TreeGrafter"/>
</dbReference>
<reference evidence="9" key="1">
    <citation type="journal article" date="2020" name="Stud. Mycol.">
        <title>101 Dothideomycetes genomes: a test case for predicting lifestyles and emergence of pathogens.</title>
        <authorList>
            <person name="Haridas S."/>
            <person name="Albert R."/>
            <person name="Binder M."/>
            <person name="Bloem J."/>
            <person name="Labutti K."/>
            <person name="Salamov A."/>
            <person name="Andreopoulos B."/>
            <person name="Baker S."/>
            <person name="Barry K."/>
            <person name="Bills G."/>
            <person name="Bluhm B."/>
            <person name="Cannon C."/>
            <person name="Castanera R."/>
            <person name="Culley D."/>
            <person name="Daum C."/>
            <person name="Ezra D."/>
            <person name="Gonzalez J."/>
            <person name="Henrissat B."/>
            <person name="Kuo A."/>
            <person name="Liang C."/>
            <person name="Lipzen A."/>
            <person name="Lutzoni F."/>
            <person name="Magnuson J."/>
            <person name="Mondo S."/>
            <person name="Nolan M."/>
            <person name="Ohm R."/>
            <person name="Pangilinan J."/>
            <person name="Park H.-J."/>
            <person name="Ramirez L."/>
            <person name="Alfaro M."/>
            <person name="Sun H."/>
            <person name="Tritt A."/>
            <person name="Yoshinaga Y."/>
            <person name="Zwiers L.-H."/>
            <person name="Turgeon B."/>
            <person name="Goodwin S."/>
            <person name="Spatafora J."/>
            <person name="Crous P."/>
            <person name="Grigoriev I."/>
        </authorList>
    </citation>
    <scope>NUCLEOTIDE SEQUENCE</scope>
    <source>
        <strain evidence="9">CBS 122681</strain>
    </source>
</reference>
<dbReference type="PANTHER" id="PTHR19302:SF14">
    <property type="entry name" value="GAMMA-TUBULIN COMPLEX COMPONENT 3"/>
    <property type="match status" value="1"/>
</dbReference>
<dbReference type="GO" id="GO:0000278">
    <property type="term" value="P:mitotic cell cycle"/>
    <property type="evidence" value="ECO:0007669"/>
    <property type="project" value="TreeGrafter"/>
</dbReference>
<dbReference type="GO" id="GO:0005874">
    <property type="term" value="C:microtubule"/>
    <property type="evidence" value="ECO:0007669"/>
    <property type="project" value="UniProtKB-KW"/>
</dbReference>
<feature type="region of interest" description="Disordered" evidence="6">
    <location>
        <begin position="151"/>
        <end position="219"/>
    </location>
</feature>
<name>A0A6A6T0U3_9PLEO</name>
<accession>A0A6A6T0U3</accession>
<dbReference type="GO" id="GO:0000922">
    <property type="term" value="C:spindle pole"/>
    <property type="evidence" value="ECO:0007669"/>
    <property type="project" value="InterPro"/>
</dbReference>